<evidence type="ECO:0000259" key="3">
    <source>
        <dbReference type="SMART" id="SM01216"/>
    </source>
</evidence>
<keyword evidence="5" id="KW-1185">Reference proteome</keyword>
<comment type="caution">
    <text evidence="4">The sequence shown here is derived from an EMBL/GenBank/DDBJ whole genome shotgun (WGS) entry which is preliminary data.</text>
</comment>
<sequence length="3177" mass="354541">MSFWALLQIVFTLVALYYSVKYLVVQFSAPLLEPLGIRIASIGLRSGITGLEYMRREPATTGVPTNTPLLRLASLAIGQAVLTLRLRQRKAQITLSNLTIRLVVLASSSPETTAATANSSSHSHPNSPRTDTTDSSFSTIKPAVDAMVSRLVRSLKNAGRVVRFVSWLGLLEIQVVGLDFCVVNAKGAHVASVRDEDASLSLCTDIISSSSKRESIPRDLVDTGNIFAVTVRVSSLALNTGIEILALDGETCLVMKVNMLTNTHSVSLELPHVDIPSIYELDRFLSKIKPAASVEKPATSHSFADVLHNEYLIRKDYYISLFRNAFLSTIHDFKPSILIHIEKVSVAIPCIPLDSFDQFDMEVPATHATWNQLSLSFALKSVLTKNERQNDERILWIEVNAAAQNLNVEVELRPGYFSGIASLPSFSAGLQISLPLFSLSQKTTGQINLFANFESLNVVFPSRLFLLISVISARKKASQTANEFLPMIDSEKRRATLEKLQFWAKLLLKYYSPLIDISLDGPVIGLRLGAYNGFSDSADAVLALVCENVKLISGNTLQLTPTRTSSISARTILPTNFKFLDLQLIMKPLRLESFTLDPYNSISFEEQIGQAEQKLIAVMSDSRSTITIWLTTTGVNVDIKSLFETFYANLTNMSSQQQQLQTKPPKSSNFNRNRSFNRSSSFGSATQPNTKSSSVDFFAVSTFIAGLLHKVSVIKSTFPSEPSMVLVPVVIVLEFKSSFVNLTCSENQSCAMSITAKSLTLNGTIDANLNQSFVFDSLDILVSAIAEFSVLSPFDDAKQDATEPVKEHILTAPSGKVIYVKTVVPADVTPLVELNFPNLNIKFNLWRFYVCLTSYLPILKMTKIINARNGGNSGVDVLVKIGVVNLDAGFDSGTRIEGKLNEISGSYTKNKIGTAKMRDVSLRTPHEKLGTMEEVLTVTGEIYVAFEKLSADKTVISVTASTATITNPAAFEFNNLFEDVINVQKGIKNLIFERMGLISKNKLSGMGRTEFTESEMPEYRVQVEKIIFRILDDEFESKLGRNYRVSFEEQFARIARYSAFQKRAMPMRDENIGVVEGPIEDAFWDLQEYNSRSWIKKISTLRNKEFPALLTATISEFSVVVTPPTLPCKYIEESINFIDPQTPIELEYDDLIARNVSLSISEICFQLRDFPIPFVHVPATDSVETWKTEGLLIIADLLVSAESKRSIDLSLSPLNLPPITVTRNLCPVKIYAQSQTDIKVNEKNPLFIAWGMCMEPPLADMIRVLDTFTKATVDPSPPVGWWDKTRHMIHLGKTVFNIGDGDMKVRILGSYTPYYDARYHYGMEGIDISFGKGVHVELCAGDSENLIVQCGQCTFSIPNSIHESGRISGAYRTEVKDDIFAQFVGGVRIAVEIRFTTYRDNHNMDEIDIWKSHSDVILKLPEYAEPAYGNIIDSYFGFRSKCIHVVYDIQSPFSLLKDESISNFVSFTNTSFSRFLALIPIYQSPLAIIPVRRGPLFEKNIVPTQKPKLGRSIKTNHLKGSMFPLILSYICEFEDTTGGVGLRFGAKSMDFDLIFDQINVKILKEGADAPSNTYRWVLQTANVEFTEVEGRTVSFGSEKFFFENKYRSGSGGGSSTRKNGEKLSHFNWFLNVDLNYVARHSAIDMIPFIWSPMVKYYKRSEDSRFESDHRNHTETEVRKDQNRLYQQRLDELDFEIRQNINLQKSLADKKEIFGYDSVQSEIDLITIRLELLFEKKNMIEKHIRNSFNHTNEYEQNHHIETELGEKNNESIFDHHYVMHNIRFQWKHDVRNICLRFFALIRRQSALSYSLSNAALKTVKELLHLTIKDAQAKKRRDSNIKANSRTNAPISAVNNNFDDTNVDEADQAQVDLLQQLLSDIDNLYVNHEGDEDQSRIGISQDSADSSSSSALANLISYTASSNPASLDYVAPNMCVNSSFIVQCINPQVNFEAANSSGKSTSSSALPPSHSVVIVAETMQFRSIDIMEATNLHSILSLDEDHQRQNEDLVKTRMILNVQNAQFFTCAFEDAQREGTMWYNNNNSNNGTNSTYHRNSIIADDPGGSSTRTSRTDRTPETAAATTSVASNFWPMWVPIENVTWNEFEVEPALQRVVGRTSAAVYRDKPNPLYVRRNSSTTKADFTDSYAVDFPEFRIEANSKQFFYVLDIVTNLLMYHDPTSGERSKRLRKMMLALDQMTDLTVVLDSVLILREKIQEGSKLLRFGKKLQDFNNNKYRLSQINKNNNQSFLQPNIKSALNGGPTIYIHHQRTGGGGGGGSADRMSEEESDRIRHQLLQFQEEMYVIVEALKARSILEQKKNSLEVALQVNIHAKNLVWTMMQPGAALSSSATSMFHPSPHSGEPYHLHNHQRQQSTTAVGLNKLAEWTITDSRFSWIQNEDQSSVNTLEIDRLHLENMMPHAAFRNLISPFGDTRGVNFGRNKMVRVYWREMAPVAGIKVVDHFEMNIYPLLLQISRETGRALEKYFFPKAAATNDEEDEAAPNSASGAGVATGGLGGSSGIGNNGGTGAGGVISSSTPVTTSVATAAITTMDKKTVVVTKLKKSKPVHFNDDFKEMQKRAAENRSFVYIKGLRERNFEDLNLFTFFMPTLEYRNKTWGWQDFFDHLKKDAIKAVLHNSGALVREKLLKKNNNSSNSRSVETAMAIEAGGGVGNLIPAAGATGISSNGSSGSMVVEVVGGDHHHGVDGDTNEVVGGVKKRGSIGSKLSLTAAASASASKKEKRDKKRDVTASRTTASVNEITEIAKSSARDCTPGSNNEGQTQTQQQEGFVRPPPPTTNTGIAIELVSKRLRNLTRRLAKLEGYAALGTSLREKDQQEALLRKPEVEGAVRELQDVVTALAAAEADEVRNEAEKTKLRTLTDELRAATATMEAEAVARARQQRVSQLVLCVASLDANFNTNANTNLNVNAIAIANANTGSVYSRTNSLPFHHVALSHADHAALLDMRALLLGPPLPQAPNPDGNTDDYSNDPAAVYRAFLLSADHVLQRYLDADKHPDGIFSHGVSYSRLNELVTAILNPPPRPKFRLSALPTVTTTDSADFNYLLYQQHDSSLLREQQQQQYQQHEHYQQQQQQQQQEYQQQQYYQHQQQQQQKKNQQYQQLHPQLPDPAALSASAEADSLKLDELSLQQQHHQFVLPSQIATATNNYSTKKPISFFAIE</sequence>
<protein>
    <submittedName>
        <fullName evidence="4">Uncharacterized protein</fullName>
    </submittedName>
</protein>
<dbReference type="InterPro" id="IPR019441">
    <property type="entry name" value="FMP27/BLTP2/Hobbit_GFWDK_RBG"/>
</dbReference>
<dbReference type="PANTHER" id="PTHR15678:SF6">
    <property type="entry name" value="BRIDGE-LIKE LIPID TRANSFER PROTEIN FAMILY MEMBER 2"/>
    <property type="match status" value="1"/>
</dbReference>
<name>A0AAD5XHV3_9FUNG</name>
<feature type="region of interest" description="Disordered" evidence="1">
    <location>
        <begin position="2043"/>
        <end position="2079"/>
    </location>
</feature>
<organism evidence="4 5">
    <name type="scientific">Physocladia obscura</name>
    <dbReference type="NCBI Taxonomy" id="109957"/>
    <lineage>
        <taxon>Eukaryota</taxon>
        <taxon>Fungi</taxon>
        <taxon>Fungi incertae sedis</taxon>
        <taxon>Chytridiomycota</taxon>
        <taxon>Chytridiomycota incertae sedis</taxon>
        <taxon>Chytridiomycetes</taxon>
        <taxon>Chytridiales</taxon>
        <taxon>Chytriomycetaceae</taxon>
        <taxon>Physocladia</taxon>
    </lineage>
</organism>
<evidence type="ECO:0000256" key="1">
    <source>
        <dbReference type="SAM" id="MobiDB-lite"/>
    </source>
</evidence>
<feature type="domain" description="FMP27 WPPW motif-containing RBG unit" evidence="3">
    <location>
        <begin position="1541"/>
        <end position="2035"/>
    </location>
</feature>
<dbReference type="EMBL" id="JADGJH010000073">
    <property type="protein sequence ID" value="KAJ3139419.1"/>
    <property type="molecule type" value="Genomic_DNA"/>
</dbReference>
<dbReference type="Pfam" id="PF10344">
    <property type="entry name" value="Hobbit"/>
    <property type="match status" value="3"/>
</dbReference>
<feature type="compositionally biased region" description="Low complexity" evidence="1">
    <location>
        <begin position="2773"/>
        <end position="2785"/>
    </location>
</feature>
<proteinExistence type="predicted"/>
<reference evidence="4" key="1">
    <citation type="submission" date="2020-05" db="EMBL/GenBank/DDBJ databases">
        <title>Phylogenomic resolution of chytrid fungi.</title>
        <authorList>
            <person name="Stajich J.E."/>
            <person name="Amses K."/>
            <person name="Simmons R."/>
            <person name="Seto K."/>
            <person name="Myers J."/>
            <person name="Bonds A."/>
            <person name="Quandt C.A."/>
            <person name="Barry K."/>
            <person name="Liu P."/>
            <person name="Grigoriev I."/>
            <person name="Longcore J.E."/>
            <person name="James T.Y."/>
        </authorList>
    </citation>
    <scope>NUCLEOTIDE SEQUENCE</scope>
    <source>
        <strain evidence="4">JEL0513</strain>
    </source>
</reference>
<accession>A0AAD5XHV3</accession>
<evidence type="ECO:0000259" key="2">
    <source>
        <dbReference type="SMART" id="SM01214"/>
    </source>
</evidence>
<dbReference type="InterPro" id="IPR045167">
    <property type="entry name" value="Hobbit"/>
</dbReference>
<feature type="region of interest" description="Disordered" evidence="1">
    <location>
        <begin position="114"/>
        <end position="137"/>
    </location>
</feature>
<dbReference type="InterPro" id="IPR019449">
    <property type="entry name" value="FMP27_WPPW_RBG"/>
</dbReference>
<evidence type="ECO:0000313" key="5">
    <source>
        <dbReference type="Proteomes" id="UP001211907"/>
    </source>
</evidence>
<feature type="region of interest" description="Disordered" evidence="1">
    <location>
        <begin position="2725"/>
        <end position="2796"/>
    </location>
</feature>
<evidence type="ECO:0000313" key="4">
    <source>
        <dbReference type="EMBL" id="KAJ3139419.1"/>
    </source>
</evidence>
<feature type="compositionally biased region" description="Low complexity" evidence="1">
    <location>
        <begin position="114"/>
        <end position="128"/>
    </location>
</feature>
<feature type="domain" description="FMP27/BLTP2/Hobbit GFWDK motif-containing RBG unit" evidence="2">
    <location>
        <begin position="1169"/>
        <end position="1316"/>
    </location>
</feature>
<dbReference type="PANTHER" id="PTHR15678">
    <property type="entry name" value="ANTIGEN MLAA-22-RELATED"/>
    <property type="match status" value="1"/>
</dbReference>
<gene>
    <name evidence="4" type="ORF">HK100_011560</name>
</gene>
<dbReference type="SMART" id="SM01216">
    <property type="entry name" value="Fmp27_WPPW"/>
    <property type="match status" value="1"/>
</dbReference>
<feature type="compositionally biased region" description="Basic and acidic residues" evidence="1">
    <location>
        <begin position="2734"/>
        <end position="2746"/>
    </location>
</feature>
<dbReference type="SMART" id="SM01214">
    <property type="entry name" value="Fmp27_GFWDK"/>
    <property type="match status" value="1"/>
</dbReference>
<dbReference type="Proteomes" id="UP001211907">
    <property type="component" value="Unassembled WGS sequence"/>
</dbReference>
<feature type="compositionally biased region" description="Polar residues" evidence="1">
    <location>
        <begin position="2747"/>
        <end position="2756"/>
    </location>
</feature>